<evidence type="ECO:0000313" key="3">
    <source>
        <dbReference type="Proteomes" id="UP000693672"/>
    </source>
</evidence>
<dbReference type="EMBL" id="CAJVAS010000032">
    <property type="protein sequence ID" value="CAG7645700.1"/>
    <property type="molecule type" value="Genomic_DNA"/>
</dbReference>
<comment type="caution">
    <text evidence="2">The sequence shown here is derived from an EMBL/GenBank/DDBJ whole genome shotgun (WGS) entry which is preliminary data.</text>
</comment>
<proteinExistence type="predicted"/>
<dbReference type="Proteomes" id="UP000693672">
    <property type="component" value="Unassembled WGS sequence"/>
</dbReference>
<protein>
    <recommendedName>
        <fullName evidence="1">Aminoglycoside phosphotransferase domain-containing protein</fullName>
    </recommendedName>
</protein>
<evidence type="ECO:0000313" key="2">
    <source>
        <dbReference type="EMBL" id="CAG7645700.1"/>
    </source>
</evidence>
<name>A0A916K5A8_9BACL</name>
<gene>
    <name evidence="2" type="ORF">PAESOLCIP111_05001</name>
</gene>
<keyword evidence="3" id="KW-1185">Reference proteome</keyword>
<evidence type="ECO:0000259" key="1">
    <source>
        <dbReference type="Pfam" id="PF01636"/>
    </source>
</evidence>
<dbReference type="RefSeq" id="WP_218094717.1">
    <property type="nucleotide sequence ID" value="NZ_CAJVAS010000032.1"/>
</dbReference>
<sequence>MQKNDAPSIEQVKPIAEECLHTFAISVERVLHGVSTYVYRLEHKDSVMYLRILPEKDRSFGAEVQVHSALRELGVWVPEVMYYAPGQRIWDMSFMIVNEIAGANVIGDCPPPAYEEILFEAGKQLALIHQVQVNGYSWVKRDSELHQGPLQGEQTSLHDYVNEGLEEKLALLSQHGFQREEVAAIRSIFHAGISLMEWHGSRLVHGDFDDDHIFAHQGIFTGIIDFGEIQGSSPLYDLGHYKLHDGQHHSGRKGFRSLAAGYSEVSALSAEDQTEISLWAIWIGVRRLARRYKYNRPNSAGHWGRVHDYLRQKVQLEIRLLGDRL</sequence>
<dbReference type="Pfam" id="PF01636">
    <property type="entry name" value="APH"/>
    <property type="match status" value="1"/>
</dbReference>
<accession>A0A916K5A8</accession>
<organism evidence="2 3">
    <name type="scientific">Paenibacillus solanacearum</name>
    <dbReference type="NCBI Taxonomy" id="2048548"/>
    <lineage>
        <taxon>Bacteria</taxon>
        <taxon>Bacillati</taxon>
        <taxon>Bacillota</taxon>
        <taxon>Bacilli</taxon>
        <taxon>Bacillales</taxon>
        <taxon>Paenibacillaceae</taxon>
        <taxon>Paenibacillus</taxon>
    </lineage>
</organism>
<reference evidence="2" key="1">
    <citation type="submission" date="2021-06" db="EMBL/GenBank/DDBJ databases">
        <authorList>
            <person name="Criscuolo A."/>
        </authorList>
    </citation>
    <scope>NUCLEOTIDE SEQUENCE</scope>
    <source>
        <strain evidence="2">CIP111600</strain>
    </source>
</reference>
<dbReference type="PANTHER" id="PTHR21310">
    <property type="entry name" value="AMINOGLYCOSIDE PHOSPHOTRANSFERASE-RELATED-RELATED"/>
    <property type="match status" value="1"/>
</dbReference>
<feature type="domain" description="Aminoglycoside phosphotransferase" evidence="1">
    <location>
        <begin position="27"/>
        <end position="242"/>
    </location>
</feature>
<dbReference type="AlphaFoldDB" id="A0A916K5A8"/>
<dbReference type="InterPro" id="IPR002575">
    <property type="entry name" value="Aminoglycoside_PTrfase"/>
</dbReference>
<dbReference type="InterPro" id="IPR051678">
    <property type="entry name" value="AGP_Transferase"/>
</dbReference>